<dbReference type="InterPro" id="IPR002364">
    <property type="entry name" value="Quin_OxRdtase/zeta-crystal_CS"/>
</dbReference>
<evidence type="ECO:0000259" key="1">
    <source>
        <dbReference type="SMART" id="SM00829"/>
    </source>
</evidence>
<evidence type="ECO:0000313" key="2">
    <source>
        <dbReference type="EMBL" id="SHG67127.1"/>
    </source>
</evidence>
<protein>
    <submittedName>
        <fullName evidence="2">NADPH:quinone reductase</fullName>
    </submittedName>
</protein>
<sequence>MRALQNINHKLSLIRGAPEPVRQEGEVKVQIHYASLNPTDADIARGDLDLFIKLARARSSVRTGLEFSGTVAEGSAKFPTGTKVFGYTHLMKGPKTHQDVVSIPESFIAKMPKNLSFSQAAAFPLGAQTSLVALRDIAQLKRGQSVLILGASGGLGVYATQLARHMQLAITGVSGPDGLNLMKELGADEVVNYRRTSIDQMINQFDVVLELSNQYMFRDVRHLLKPHGTFVPTNPQKNLLAIAGNKFRRQKVGYLFVDRGDSTLLTELAGQIAQGVLSVGPVREFDFEDFEQAFASLQQPGQLGRTVMRLR</sequence>
<dbReference type="STRING" id="1508389.SAMN05444003_0416"/>
<dbReference type="Pfam" id="PF13602">
    <property type="entry name" value="ADH_zinc_N_2"/>
    <property type="match status" value="1"/>
</dbReference>
<gene>
    <name evidence="2" type="ORF">SAMN05444003_0416</name>
</gene>
<dbReference type="InterPro" id="IPR050700">
    <property type="entry name" value="YIM1/Zinc_Alcohol_DH_Fams"/>
</dbReference>
<dbReference type="Gene3D" id="3.90.180.10">
    <property type="entry name" value="Medium-chain alcohol dehydrogenases, catalytic domain"/>
    <property type="match status" value="1"/>
</dbReference>
<dbReference type="Proteomes" id="UP000184074">
    <property type="component" value="Unassembled WGS sequence"/>
</dbReference>
<dbReference type="PROSITE" id="PS01162">
    <property type="entry name" value="QOR_ZETA_CRYSTAL"/>
    <property type="match status" value="1"/>
</dbReference>
<dbReference type="InterPro" id="IPR011032">
    <property type="entry name" value="GroES-like_sf"/>
</dbReference>
<dbReference type="Pfam" id="PF08240">
    <property type="entry name" value="ADH_N"/>
    <property type="match status" value="1"/>
</dbReference>
<organism evidence="2 3">
    <name type="scientific">Cognatiyoonia sediminum</name>
    <dbReference type="NCBI Taxonomy" id="1508389"/>
    <lineage>
        <taxon>Bacteria</taxon>
        <taxon>Pseudomonadati</taxon>
        <taxon>Pseudomonadota</taxon>
        <taxon>Alphaproteobacteria</taxon>
        <taxon>Rhodobacterales</taxon>
        <taxon>Paracoccaceae</taxon>
        <taxon>Cognatiyoonia</taxon>
    </lineage>
</organism>
<dbReference type="SUPFAM" id="SSF51735">
    <property type="entry name" value="NAD(P)-binding Rossmann-fold domains"/>
    <property type="match status" value="1"/>
</dbReference>
<proteinExistence type="predicted"/>
<dbReference type="AlphaFoldDB" id="A0A1M5LPX0"/>
<dbReference type="SUPFAM" id="SSF50129">
    <property type="entry name" value="GroES-like"/>
    <property type="match status" value="1"/>
</dbReference>
<dbReference type="InterPro" id="IPR020843">
    <property type="entry name" value="ER"/>
</dbReference>
<name>A0A1M5LPX0_9RHOB</name>
<feature type="domain" description="Enoyl reductase (ER)" evidence="1">
    <location>
        <begin position="2"/>
        <end position="308"/>
    </location>
</feature>
<dbReference type="GO" id="GO:0016491">
    <property type="term" value="F:oxidoreductase activity"/>
    <property type="evidence" value="ECO:0007669"/>
    <property type="project" value="InterPro"/>
</dbReference>
<dbReference type="CDD" id="cd08267">
    <property type="entry name" value="MDR1"/>
    <property type="match status" value="1"/>
</dbReference>
<dbReference type="EMBL" id="FQXB01000001">
    <property type="protein sequence ID" value="SHG67127.1"/>
    <property type="molecule type" value="Genomic_DNA"/>
</dbReference>
<dbReference type="GO" id="GO:0008270">
    <property type="term" value="F:zinc ion binding"/>
    <property type="evidence" value="ECO:0007669"/>
    <property type="project" value="InterPro"/>
</dbReference>
<dbReference type="OrthoDB" id="9805883at2"/>
<reference evidence="2 3" key="1">
    <citation type="submission" date="2016-11" db="EMBL/GenBank/DDBJ databases">
        <authorList>
            <person name="Jaros S."/>
            <person name="Januszkiewicz K."/>
            <person name="Wedrychowicz H."/>
        </authorList>
    </citation>
    <scope>NUCLEOTIDE SEQUENCE [LARGE SCALE GENOMIC DNA]</scope>
    <source>
        <strain evidence="2 3">DSM 28715</strain>
    </source>
</reference>
<dbReference type="PANTHER" id="PTHR11695:SF648">
    <property type="entry name" value="ZINC-BINDING OXIDOREDUCTASE"/>
    <property type="match status" value="1"/>
</dbReference>
<dbReference type="Gene3D" id="3.40.50.720">
    <property type="entry name" value="NAD(P)-binding Rossmann-like Domain"/>
    <property type="match status" value="1"/>
</dbReference>
<dbReference type="InterPro" id="IPR036291">
    <property type="entry name" value="NAD(P)-bd_dom_sf"/>
</dbReference>
<dbReference type="SMART" id="SM00829">
    <property type="entry name" value="PKS_ER"/>
    <property type="match status" value="1"/>
</dbReference>
<dbReference type="RefSeq" id="WP_072898903.1">
    <property type="nucleotide sequence ID" value="NZ_FQXB01000001.1"/>
</dbReference>
<dbReference type="InterPro" id="IPR013154">
    <property type="entry name" value="ADH-like_N"/>
</dbReference>
<evidence type="ECO:0000313" key="3">
    <source>
        <dbReference type="Proteomes" id="UP000184074"/>
    </source>
</evidence>
<dbReference type="PANTHER" id="PTHR11695">
    <property type="entry name" value="ALCOHOL DEHYDROGENASE RELATED"/>
    <property type="match status" value="1"/>
</dbReference>
<keyword evidence="3" id="KW-1185">Reference proteome</keyword>
<accession>A0A1M5LPX0</accession>